<evidence type="ECO:0000313" key="1">
    <source>
        <dbReference type="EMBL" id="AXG66598.1"/>
    </source>
</evidence>
<name>A0A384ZWH3_9CAUD</name>
<evidence type="ECO:0000313" key="2">
    <source>
        <dbReference type="Proteomes" id="UP000263742"/>
    </source>
</evidence>
<organism evidence="1 2">
    <name type="scientific">Dickeya phage vB_DsoM_JA13</name>
    <dbReference type="NCBI Taxonomy" id="2283030"/>
    <lineage>
        <taxon>Viruses</taxon>
        <taxon>Duplodnaviria</taxon>
        <taxon>Heunggongvirae</taxon>
        <taxon>Uroviricota</taxon>
        <taxon>Caudoviricetes</taxon>
        <taxon>Salmondvirus</taxon>
        <taxon>Salmondvirus JA11</taxon>
    </lineage>
</organism>
<protein>
    <submittedName>
        <fullName evidence="1">Uncharacterized protein</fullName>
    </submittedName>
</protein>
<sequence>MKHRAGEYIVVRSGNKNVLVLATGKTVGYLVNTLSSEEPTTIKFSAKYDILAILGKDPEPGQKVFGVGITPYVALKQISGMPALNLYGREEQVGKAIRIACKKFPSYVEKYGVGEALRRCKEINFNQVSGGSKTHDFKTKFAKEEWHDSFNICVNKDSLSQDVTNNMLLALGESIYQHLVPTKRKIKWILLLNKLRNVQKLDQETLIGFLDDFLKAGDAKDVKNLVSEDLLPFTDIILRSIARQRVMSVKELELLAQNDSEAIAKFWPAELEVSDARPDIDKSAMKSARALFAYSFSRFAQGIDLGKTLNKAVRLTVKEFRGDVD</sequence>
<accession>A0A384ZWH3</accession>
<gene>
    <name evidence="1" type="ORF">JA13_195</name>
</gene>
<dbReference type="EMBL" id="MH460460">
    <property type="protein sequence ID" value="AXG66598.1"/>
    <property type="molecule type" value="Genomic_DNA"/>
</dbReference>
<proteinExistence type="predicted"/>
<dbReference type="Proteomes" id="UP000263742">
    <property type="component" value="Segment"/>
</dbReference>
<reference evidence="1 2" key="1">
    <citation type="journal article" date="2018" name="Front. Microbiol.">
        <title>Jumbo Bacteriophages Are Represented Within an Increasing Diversity of Environmental Viruses Infecting the Emerging Phytopathogen, Dickeya solani.</title>
        <authorList>
            <person name="Day A.W."/>
            <person name="Ahn J."/>
            <person name="Salmond G.P.C."/>
        </authorList>
    </citation>
    <scope>NUCLEOTIDE SEQUENCE [LARGE SCALE GENOMIC DNA]</scope>
</reference>